<dbReference type="AlphaFoldDB" id="A0A0B5DQB1"/>
<dbReference type="InterPro" id="IPR036640">
    <property type="entry name" value="ABC1_TM_sf"/>
</dbReference>
<keyword evidence="4 10" id="KW-0067">ATP-binding</keyword>
<keyword evidence="5 7" id="KW-1133">Transmembrane helix</keyword>
<keyword evidence="3" id="KW-0547">Nucleotide-binding</keyword>
<feature type="domain" description="ABC transporter" evidence="8">
    <location>
        <begin position="316"/>
        <end position="529"/>
    </location>
</feature>
<evidence type="ECO:0000256" key="3">
    <source>
        <dbReference type="ARBA" id="ARBA00022741"/>
    </source>
</evidence>
<evidence type="ECO:0000256" key="1">
    <source>
        <dbReference type="ARBA" id="ARBA00004651"/>
    </source>
</evidence>
<evidence type="ECO:0000256" key="6">
    <source>
        <dbReference type="ARBA" id="ARBA00023136"/>
    </source>
</evidence>
<organism evidence="10 11">
    <name type="scientific">Celeribacter indicus</name>
    <dbReference type="NCBI Taxonomy" id="1208324"/>
    <lineage>
        <taxon>Bacteria</taxon>
        <taxon>Pseudomonadati</taxon>
        <taxon>Pseudomonadota</taxon>
        <taxon>Alphaproteobacteria</taxon>
        <taxon>Rhodobacterales</taxon>
        <taxon>Roseobacteraceae</taxon>
        <taxon>Celeribacter</taxon>
    </lineage>
</organism>
<dbReference type="GO" id="GO:0005524">
    <property type="term" value="F:ATP binding"/>
    <property type="evidence" value="ECO:0007669"/>
    <property type="project" value="UniProtKB-KW"/>
</dbReference>
<dbReference type="Gene3D" id="1.20.1560.10">
    <property type="entry name" value="ABC transporter type 1, transmembrane domain"/>
    <property type="match status" value="1"/>
</dbReference>
<feature type="transmembrane region" description="Helical" evidence="7">
    <location>
        <begin position="26"/>
        <end position="44"/>
    </location>
</feature>
<dbReference type="EMBL" id="CP004393">
    <property type="protein sequence ID" value="AJE45728.1"/>
    <property type="molecule type" value="Genomic_DNA"/>
</dbReference>
<dbReference type="Pfam" id="PF00664">
    <property type="entry name" value="ABC_membrane"/>
    <property type="match status" value="1"/>
</dbReference>
<name>A0A0B5DQB1_9RHOB</name>
<comment type="subcellular location">
    <subcellularLocation>
        <location evidence="1">Cell membrane</location>
        <topology evidence="1">Multi-pass membrane protein</topology>
    </subcellularLocation>
</comment>
<dbReference type="GO" id="GO:0140359">
    <property type="term" value="F:ABC-type transporter activity"/>
    <property type="evidence" value="ECO:0007669"/>
    <property type="project" value="InterPro"/>
</dbReference>
<dbReference type="Gene3D" id="3.40.50.300">
    <property type="entry name" value="P-loop containing nucleotide triphosphate hydrolases"/>
    <property type="match status" value="1"/>
</dbReference>
<dbReference type="InterPro" id="IPR003593">
    <property type="entry name" value="AAA+_ATPase"/>
</dbReference>
<dbReference type="HOGENOM" id="CLU_000604_84_9_5"/>
<feature type="transmembrane region" description="Helical" evidence="7">
    <location>
        <begin position="242"/>
        <end position="261"/>
    </location>
</feature>
<dbReference type="PROSITE" id="PS00211">
    <property type="entry name" value="ABC_TRANSPORTER_1"/>
    <property type="match status" value="1"/>
</dbReference>
<evidence type="ECO:0000259" key="8">
    <source>
        <dbReference type="PROSITE" id="PS50893"/>
    </source>
</evidence>
<feature type="transmembrane region" description="Helical" evidence="7">
    <location>
        <begin position="129"/>
        <end position="151"/>
    </location>
</feature>
<reference evidence="10 11" key="1">
    <citation type="journal article" date="2014" name="Int. J. Syst. Evol. Microbiol.">
        <title>Celeribacter indicus sp. nov., a polycyclic aromatic hydrocarbon-degrading bacterium from deep-sea sediment and reclassification of Huaishuia halophila as Celeribacter halophilus comb. nov.</title>
        <authorList>
            <person name="Lai Q."/>
            <person name="Cao J."/>
            <person name="Yuan J."/>
            <person name="Li F."/>
            <person name="Shao Z."/>
        </authorList>
    </citation>
    <scope>NUCLEOTIDE SEQUENCE [LARGE SCALE GENOMIC DNA]</scope>
    <source>
        <strain evidence="10">P73</strain>
    </source>
</reference>
<dbReference type="PROSITE" id="PS50929">
    <property type="entry name" value="ABC_TM1F"/>
    <property type="match status" value="1"/>
</dbReference>
<evidence type="ECO:0000259" key="9">
    <source>
        <dbReference type="PROSITE" id="PS50929"/>
    </source>
</evidence>
<keyword evidence="2 7" id="KW-0812">Transmembrane</keyword>
<dbReference type="GO" id="GO:0016887">
    <property type="term" value="F:ATP hydrolysis activity"/>
    <property type="evidence" value="ECO:0007669"/>
    <property type="project" value="InterPro"/>
</dbReference>
<dbReference type="InterPro" id="IPR027417">
    <property type="entry name" value="P-loop_NTPase"/>
</dbReference>
<dbReference type="CDD" id="cd18584">
    <property type="entry name" value="ABC_6TM_AarD_CydD"/>
    <property type="match status" value="1"/>
</dbReference>
<proteinExistence type="predicted"/>
<dbReference type="STRING" id="1208324.P73_1013"/>
<dbReference type="InterPro" id="IPR003439">
    <property type="entry name" value="ABC_transporter-like_ATP-bd"/>
</dbReference>
<dbReference type="GO" id="GO:0005886">
    <property type="term" value="C:plasma membrane"/>
    <property type="evidence" value="ECO:0007669"/>
    <property type="project" value="UniProtKB-SubCell"/>
</dbReference>
<dbReference type="InterPro" id="IPR017871">
    <property type="entry name" value="ABC_transporter-like_CS"/>
</dbReference>
<dbReference type="RefSeq" id="WP_052453043.1">
    <property type="nucleotide sequence ID" value="NZ_FNNW01000021.1"/>
</dbReference>
<feature type="transmembrane region" description="Helical" evidence="7">
    <location>
        <begin position="104"/>
        <end position="123"/>
    </location>
</feature>
<feature type="domain" description="ABC transmembrane type-1" evidence="9">
    <location>
        <begin position="1"/>
        <end position="280"/>
    </location>
</feature>
<dbReference type="SUPFAM" id="SSF90123">
    <property type="entry name" value="ABC transporter transmembrane region"/>
    <property type="match status" value="1"/>
</dbReference>
<sequence>MSVLVWPVQAALIAWAISDLIAGEVPAWYAALLFILLSGVRAGLDWRAEAAAQVEASRSIADLRLQLLEAAVWRSPSGPGEDAAAQAALMGEKAAMLRPWLEKFLPAMARARIVPLVILGLVASQSWTAALALAVTGPLIPVFMMLIGYAAQAASRDHLVEAGALNRLLMDRIAALADLRFLGAVGQAGADLETRATDLRERVMKVLRLAFLSSTVLELMASLGVALVAVQMGVSLLGLVSWGGWGGQISAFGAIFVLLIVPEFYQPMRDLAASWHDRAAAMAVMDEARAALAQEGPRILGEGAAPPARCDRPLPLRWQGLVISPGQDAAIAVPDGCLLPRTATAVTGPSGIGKTTLLGTLAGLRPALSGTIRYGDIRLSDATATGLRGAIGWLPQQPRFPAMSLRRWLRLAAPDATDDTLTEALHRARAGHVLAALPQGLGTRLGETGGGVSGGEARRLMIARALLAPPTLLLADEPTADLDATSAQEITGALLALRELGSALLIATHDARLIGAMDHVIALRAGREAA</sequence>
<evidence type="ECO:0000256" key="5">
    <source>
        <dbReference type="ARBA" id="ARBA00022989"/>
    </source>
</evidence>
<dbReference type="Proteomes" id="UP000031521">
    <property type="component" value="Chromosome"/>
</dbReference>
<dbReference type="KEGG" id="cid:P73_1013"/>
<dbReference type="InterPro" id="IPR039421">
    <property type="entry name" value="Type_1_exporter"/>
</dbReference>
<dbReference type="SUPFAM" id="SSF52540">
    <property type="entry name" value="P-loop containing nucleoside triphosphate hydrolases"/>
    <property type="match status" value="1"/>
</dbReference>
<feature type="transmembrane region" description="Helical" evidence="7">
    <location>
        <begin position="209"/>
        <end position="230"/>
    </location>
</feature>
<evidence type="ECO:0000256" key="4">
    <source>
        <dbReference type="ARBA" id="ARBA00022840"/>
    </source>
</evidence>
<evidence type="ECO:0000256" key="2">
    <source>
        <dbReference type="ARBA" id="ARBA00022692"/>
    </source>
</evidence>
<protein>
    <submittedName>
        <fullName evidence="10">Cysteine ABC transporter ATP-binding protein/permease CydD</fullName>
    </submittedName>
</protein>
<keyword evidence="11" id="KW-1185">Reference proteome</keyword>
<dbReference type="PANTHER" id="PTHR24221">
    <property type="entry name" value="ATP-BINDING CASSETTE SUB-FAMILY B"/>
    <property type="match status" value="1"/>
</dbReference>
<keyword evidence="6 7" id="KW-0472">Membrane</keyword>
<dbReference type="PROSITE" id="PS50893">
    <property type="entry name" value="ABC_TRANSPORTER_2"/>
    <property type="match status" value="1"/>
</dbReference>
<dbReference type="SMART" id="SM00382">
    <property type="entry name" value="AAA"/>
    <property type="match status" value="1"/>
</dbReference>
<dbReference type="Pfam" id="PF00005">
    <property type="entry name" value="ABC_tran"/>
    <property type="match status" value="1"/>
</dbReference>
<evidence type="ECO:0000256" key="7">
    <source>
        <dbReference type="SAM" id="Phobius"/>
    </source>
</evidence>
<dbReference type="PANTHER" id="PTHR24221:SF590">
    <property type="entry name" value="COMPONENT LINKED WITH THE ASSEMBLY OF CYTOCHROME' TRANSPORT TRANSMEMBRANE ATP-BINDING PROTEIN ABC TRANSPORTER CYDD-RELATED"/>
    <property type="match status" value="1"/>
</dbReference>
<evidence type="ECO:0000313" key="10">
    <source>
        <dbReference type="EMBL" id="AJE45728.1"/>
    </source>
</evidence>
<accession>A0A0B5DQB1</accession>
<dbReference type="InterPro" id="IPR011527">
    <property type="entry name" value="ABC1_TM_dom"/>
</dbReference>
<evidence type="ECO:0000313" key="11">
    <source>
        <dbReference type="Proteomes" id="UP000031521"/>
    </source>
</evidence>
<gene>
    <name evidence="10" type="ORF">P73_1013</name>
</gene>